<feature type="compositionally biased region" description="Basic and acidic residues" evidence="1">
    <location>
        <begin position="1153"/>
        <end position="1167"/>
    </location>
</feature>
<dbReference type="Proteomes" id="UP000735874">
    <property type="component" value="Unassembled WGS sequence"/>
</dbReference>
<feature type="transmembrane region" description="Helical" evidence="2">
    <location>
        <begin position="1192"/>
        <end position="1219"/>
    </location>
</feature>
<feature type="transmembrane region" description="Helical" evidence="2">
    <location>
        <begin position="269"/>
        <end position="286"/>
    </location>
</feature>
<feature type="transmembrane region" description="Helical" evidence="2">
    <location>
        <begin position="894"/>
        <end position="912"/>
    </location>
</feature>
<dbReference type="Gene3D" id="2.60.40.10">
    <property type="entry name" value="Immunoglobulins"/>
    <property type="match status" value="1"/>
</dbReference>
<dbReference type="GO" id="GO:0016020">
    <property type="term" value="C:membrane"/>
    <property type="evidence" value="ECO:0007669"/>
    <property type="project" value="InterPro"/>
</dbReference>
<feature type="transmembrane region" description="Helical" evidence="2">
    <location>
        <begin position="244"/>
        <end position="263"/>
    </location>
</feature>
<dbReference type="GO" id="GO:0071260">
    <property type="term" value="P:cellular response to mechanical stimulus"/>
    <property type="evidence" value="ECO:0007669"/>
    <property type="project" value="TreeGrafter"/>
</dbReference>
<feature type="transmembrane region" description="Helical" evidence="2">
    <location>
        <begin position="1389"/>
        <end position="1405"/>
    </location>
</feature>
<feature type="transmembrane region" description="Helical" evidence="2">
    <location>
        <begin position="837"/>
        <end position="856"/>
    </location>
</feature>
<dbReference type="InterPro" id="IPR036116">
    <property type="entry name" value="FN3_sf"/>
</dbReference>
<dbReference type="InterPro" id="IPR003961">
    <property type="entry name" value="FN3_dom"/>
</dbReference>
<feature type="transmembrane region" description="Helical" evidence="2">
    <location>
        <begin position="806"/>
        <end position="825"/>
    </location>
</feature>
<dbReference type="GO" id="GO:0008381">
    <property type="term" value="F:mechanosensitive monoatomic ion channel activity"/>
    <property type="evidence" value="ECO:0007669"/>
    <property type="project" value="InterPro"/>
</dbReference>
<feature type="transmembrane region" description="Helical" evidence="2">
    <location>
        <begin position="649"/>
        <end position="665"/>
    </location>
</feature>
<gene>
    <name evidence="4" type="ORF">PC113_g6232</name>
</gene>
<evidence type="ECO:0000256" key="2">
    <source>
        <dbReference type="SAM" id="Phobius"/>
    </source>
</evidence>
<feature type="transmembrane region" description="Helical" evidence="2">
    <location>
        <begin position="717"/>
        <end position="741"/>
    </location>
</feature>
<dbReference type="CDD" id="cd00063">
    <property type="entry name" value="FN3"/>
    <property type="match status" value="1"/>
</dbReference>
<feature type="transmembrane region" description="Helical" evidence="2">
    <location>
        <begin position="532"/>
        <end position="553"/>
    </location>
</feature>
<evidence type="ECO:0000313" key="5">
    <source>
        <dbReference type="Proteomes" id="UP000735874"/>
    </source>
</evidence>
<dbReference type="PANTHER" id="PTHR13167">
    <property type="entry name" value="PIEZO-TYPE MECHANOSENSITIVE ION CHANNEL COMPONENT"/>
    <property type="match status" value="1"/>
</dbReference>
<proteinExistence type="predicted"/>
<keyword evidence="2" id="KW-0472">Membrane</keyword>
<dbReference type="InterPro" id="IPR027272">
    <property type="entry name" value="Piezo"/>
</dbReference>
<feature type="transmembrane region" description="Helical" evidence="2">
    <location>
        <begin position="991"/>
        <end position="1009"/>
    </location>
</feature>
<dbReference type="InterPro" id="IPR013783">
    <property type="entry name" value="Ig-like_fold"/>
</dbReference>
<evidence type="ECO:0000256" key="1">
    <source>
        <dbReference type="SAM" id="MobiDB-lite"/>
    </source>
</evidence>
<protein>
    <recommendedName>
        <fullName evidence="3">Fibronectin type-III domain-containing protein</fullName>
    </recommendedName>
</protein>
<feature type="transmembrane region" description="Helical" evidence="2">
    <location>
        <begin position="672"/>
        <end position="691"/>
    </location>
</feature>
<dbReference type="PROSITE" id="PS50853">
    <property type="entry name" value="FN3"/>
    <property type="match status" value="1"/>
</dbReference>
<dbReference type="VEuPathDB" id="FungiDB:PC110_g1778"/>
<feature type="transmembrane region" description="Helical" evidence="2">
    <location>
        <begin position="103"/>
        <end position="123"/>
    </location>
</feature>
<dbReference type="EMBL" id="RCMG01000126">
    <property type="protein sequence ID" value="KAG2862540.1"/>
    <property type="molecule type" value="Genomic_DNA"/>
</dbReference>
<feature type="region of interest" description="Disordered" evidence="1">
    <location>
        <begin position="1139"/>
        <end position="1167"/>
    </location>
</feature>
<dbReference type="SUPFAM" id="SSF49265">
    <property type="entry name" value="Fibronectin type III"/>
    <property type="match status" value="1"/>
</dbReference>
<feature type="transmembrane region" description="Helical" evidence="2">
    <location>
        <begin position="1361"/>
        <end position="1383"/>
    </location>
</feature>
<keyword evidence="2" id="KW-0812">Transmembrane</keyword>
<comment type="caution">
    <text evidence="4">The sequence shown here is derived from an EMBL/GenBank/DDBJ whole genome shotgun (WGS) entry which is preliminary data.</text>
</comment>
<feature type="transmembrane region" description="Helical" evidence="2">
    <location>
        <begin position="1231"/>
        <end position="1252"/>
    </location>
</feature>
<keyword evidence="2" id="KW-1133">Transmembrane helix</keyword>
<dbReference type="PANTHER" id="PTHR13167:SF25">
    <property type="entry name" value="PIEZO-TYPE MECHANOSENSITIVE ION CHANNEL COMPONENT"/>
    <property type="match status" value="1"/>
</dbReference>
<feature type="transmembrane region" description="Helical" evidence="2">
    <location>
        <begin position="1426"/>
        <end position="1444"/>
    </location>
</feature>
<accession>A0A8T0ZJP7</accession>
<dbReference type="GO" id="GO:0050982">
    <property type="term" value="P:detection of mechanical stimulus"/>
    <property type="evidence" value="ECO:0007669"/>
    <property type="project" value="TreeGrafter"/>
</dbReference>
<feature type="transmembrane region" description="Helical" evidence="2">
    <location>
        <begin position="967"/>
        <end position="984"/>
    </location>
</feature>
<feature type="transmembrane region" description="Helical" evidence="2">
    <location>
        <begin position="470"/>
        <end position="487"/>
    </location>
</feature>
<feature type="transmembrane region" description="Helical" evidence="2">
    <location>
        <begin position="494"/>
        <end position="512"/>
    </location>
</feature>
<feature type="transmembrane region" description="Helical" evidence="2">
    <location>
        <begin position="307"/>
        <end position="328"/>
    </location>
</feature>
<organism evidence="4 5">
    <name type="scientific">Phytophthora cactorum</name>
    <dbReference type="NCBI Taxonomy" id="29920"/>
    <lineage>
        <taxon>Eukaryota</taxon>
        <taxon>Sar</taxon>
        <taxon>Stramenopiles</taxon>
        <taxon>Oomycota</taxon>
        <taxon>Peronosporomycetes</taxon>
        <taxon>Peronosporales</taxon>
        <taxon>Peronosporaceae</taxon>
        <taxon>Phytophthora</taxon>
    </lineage>
</organism>
<feature type="transmembrane region" description="Helical" evidence="2">
    <location>
        <begin position="443"/>
        <end position="464"/>
    </location>
</feature>
<feature type="transmembrane region" description="Helical" evidence="2">
    <location>
        <begin position="130"/>
        <end position="149"/>
    </location>
</feature>
<sequence>MRRPTASFHSQPGVGPSSSFIGADGRILLTPTRPQDAGAAYGQVATPSFGSFHRDQSQHMNASGLQSTRSGRRRPGHKLSLRALAALRMAAEVLFASCLMVAVGARASLVSLYYLLVFCYGVVQSFQSRAITLLTLAVATMACVCHGALKGIHGDDASYAGADVARLFGFRPMNNSTEYLQGIGVDVLVLVCSAIHYWYVLKRLNSRSKEQEEEERAQQHFDLFEMGERLMNGKEPKRDRSRSMLRAVELFSAVFLLLTSVSVPAFASGLLYLVLLVRLIGYTVFVRRMTVQELLSRKSGVKFSSYFLGPEVTKLVLALCLVIIVAWYCFQLDQLADDDSAQTIANYLGFANFRDGGVRWQYFFFAGFLFLLFVSCAKLHNLHTEAKDTEASGTASLASGFSHNGATAVDLGAVNADVAQSLLDQRSRTATTDIKELLSKQSIVVRAFARDGGLLLGSAAAIVWCVSYPSYLSAPFLGLAFVTIALFGVLSSSLFMWLLIAYGTLLALAEYTSNLTIDFLSDDYTTYGLRGFDYPFLDIGAHTLCLVFMFLAIRTQWRYQDVLRESRQRRNTAKVTGVEDENHDDDIEVDRASFANFVRLAKMRSQMQQGWRSAARLWLVDAKRVVFTHLDALVLATILIVALSTHVSFLQIGYLVLAALLMLFFEKRRRFWRVLLLYALGACFAVFIRNIDCTESSEMELIGLQCYHPDLYTWGSLWPTLFSAQLLIIFQLVFQLVIYVANSEAIEERMRTKEHVRQNPVFFVSRLAVEVDNWFRIGGVLLCYTAFIVVALQYESGPTTLSTNMVGALQLALFLVIFGNHLGGFQSAPRTSLRLKLLWSLALLIEVLILVARYVYQFEEVSTYLEEHLFTSSFISAEDFGLEYHASNSGISDVFLYLLPTAVMTGLCFWQLSSMLKDVTPYDLFTAGRSRAADGVRFIMETLQHLLISFSATALVIVTMWVALDQISFIGLLYILILIVGRALSDSWKQLWFPLFWLASLSMLMKYLIQLSTFNTEQSDSGVLFKPGDDSDWVGTIRLDERYQDSEGKPKLWDLLSGEFLIILLCSFQRMAQYFDSSSSARRQLELEELTARFEEQYALYAANNLDSYHPTSSCEVDDDEDDLKDRARAFTYDNEDMAPARSRKAQQTEGNPDNKREDHSHLSSISSDDKDFFSCLRSFGTTYASKASVNVVMLLLTVSCFVHQDIIAMIYLLIVYSTMYAYPATVCRRWWALAWLLSLVIVLEYAVILWLPPFMDIEMEETFPWRVISDTYEKWLMLSNQHKWGLMADFVALLSVYLLPDSDSFTEEEEVITVVDESASALKLTHDSGFIEEGAEGTSKTPYTVSSGEVTYSLLMRKYVWYYLEFVFLANWLPLLLLLVFVFGAKQGGAVSIAYLLGSLVMLYRLDEAREPSNPWIQYLRRWNWAHLFMITVINAPYVFSALSNCLIGKKADDDDSCMSVANFLGVEANKVPYGLIALFVLISIQCEILIAPTYQTVFAILVSEQNRASIRREESVRDFYRRRTEQWYKMKKDKNAAIQRLKIIVSKLVHKVEELMDIALGLHHNLPPMAPSKPIAVERSQNSATISWDKPTNSYHKIRYYRISRQQFPSLTLLGDFGDIV</sequence>
<feature type="transmembrane region" description="Helical" evidence="2">
    <location>
        <begin position="360"/>
        <end position="377"/>
    </location>
</feature>
<feature type="transmembrane region" description="Helical" evidence="2">
    <location>
        <begin position="938"/>
        <end position="961"/>
    </location>
</feature>
<name>A0A8T0ZJP7_9STRA</name>
<reference evidence="4" key="1">
    <citation type="submission" date="2018-10" db="EMBL/GenBank/DDBJ databases">
        <title>Effector identification in a new, highly contiguous assembly of the strawberry crown rot pathogen Phytophthora cactorum.</title>
        <authorList>
            <person name="Armitage A.D."/>
            <person name="Nellist C.F."/>
            <person name="Bates H."/>
            <person name="Vickerstaff R.J."/>
            <person name="Harrison R.J."/>
        </authorList>
    </citation>
    <scope>NUCLEOTIDE SEQUENCE</scope>
    <source>
        <strain evidence="4">15-7</strain>
    </source>
</reference>
<feature type="transmembrane region" description="Helical" evidence="2">
    <location>
        <begin position="179"/>
        <end position="200"/>
    </location>
</feature>
<feature type="domain" description="Fibronectin type-III" evidence="3">
    <location>
        <begin position="1572"/>
        <end position="1623"/>
    </location>
</feature>
<feature type="transmembrane region" description="Helical" evidence="2">
    <location>
        <begin position="774"/>
        <end position="794"/>
    </location>
</feature>
<evidence type="ECO:0000259" key="3">
    <source>
        <dbReference type="PROSITE" id="PS50853"/>
    </source>
</evidence>
<feature type="transmembrane region" description="Helical" evidence="2">
    <location>
        <begin position="625"/>
        <end position="643"/>
    </location>
</feature>
<dbReference type="GO" id="GO:0042391">
    <property type="term" value="P:regulation of membrane potential"/>
    <property type="evidence" value="ECO:0007669"/>
    <property type="project" value="TreeGrafter"/>
</dbReference>
<dbReference type="GO" id="GO:0005261">
    <property type="term" value="F:monoatomic cation channel activity"/>
    <property type="evidence" value="ECO:0007669"/>
    <property type="project" value="TreeGrafter"/>
</dbReference>
<evidence type="ECO:0000313" key="4">
    <source>
        <dbReference type="EMBL" id="KAG2862540.1"/>
    </source>
</evidence>